<feature type="non-terminal residue" evidence="8">
    <location>
        <position position="1"/>
    </location>
</feature>
<accession>A0AA38CNC1</accession>
<evidence type="ECO:0000256" key="4">
    <source>
        <dbReference type="ARBA" id="ARBA00022692"/>
    </source>
</evidence>
<name>A0AA38CNC1_TAXCH</name>
<reference evidence="8 9" key="1">
    <citation type="journal article" date="2021" name="Nat. Plants">
        <title>The Taxus genome provides insights into paclitaxel biosynthesis.</title>
        <authorList>
            <person name="Xiong X."/>
            <person name="Gou J."/>
            <person name="Liao Q."/>
            <person name="Li Y."/>
            <person name="Zhou Q."/>
            <person name="Bi G."/>
            <person name="Li C."/>
            <person name="Du R."/>
            <person name="Wang X."/>
            <person name="Sun T."/>
            <person name="Guo L."/>
            <person name="Liang H."/>
            <person name="Lu P."/>
            <person name="Wu Y."/>
            <person name="Zhang Z."/>
            <person name="Ro D.K."/>
            <person name="Shang Y."/>
            <person name="Huang S."/>
            <person name="Yan J."/>
        </authorList>
    </citation>
    <scope>NUCLEOTIDE SEQUENCE [LARGE SCALE GENOMIC DNA]</scope>
    <source>
        <strain evidence="8">Ta-2019</strain>
    </source>
</reference>
<dbReference type="GO" id="GO:0030244">
    <property type="term" value="P:cellulose biosynthetic process"/>
    <property type="evidence" value="ECO:0007669"/>
    <property type="project" value="InterPro"/>
</dbReference>
<dbReference type="PANTHER" id="PTHR13301">
    <property type="entry name" value="X-BOX TRANSCRIPTION FACTOR-RELATED"/>
    <property type="match status" value="1"/>
</dbReference>
<comment type="subcellular location">
    <subcellularLocation>
        <location evidence="1">Endomembrane system</location>
    </subcellularLocation>
</comment>
<dbReference type="InterPro" id="IPR005150">
    <property type="entry name" value="Cellulose_synth"/>
</dbReference>
<feature type="non-terminal residue" evidence="8">
    <location>
        <position position="96"/>
    </location>
</feature>
<dbReference type="OMA" id="DIETTCF"/>
<protein>
    <recommendedName>
        <fullName evidence="10">Cellulose synthase</fullName>
    </recommendedName>
</protein>
<dbReference type="Proteomes" id="UP000824469">
    <property type="component" value="Unassembled WGS sequence"/>
</dbReference>
<dbReference type="GO" id="GO:0016020">
    <property type="term" value="C:membrane"/>
    <property type="evidence" value="ECO:0007669"/>
    <property type="project" value="InterPro"/>
</dbReference>
<evidence type="ECO:0000256" key="7">
    <source>
        <dbReference type="ARBA" id="ARBA00023316"/>
    </source>
</evidence>
<keyword evidence="5" id="KW-1133">Transmembrane helix</keyword>
<evidence type="ECO:0000256" key="2">
    <source>
        <dbReference type="ARBA" id="ARBA00022676"/>
    </source>
</evidence>
<proteinExistence type="predicted"/>
<evidence type="ECO:0000313" key="9">
    <source>
        <dbReference type="Proteomes" id="UP000824469"/>
    </source>
</evidence>
<sequence>INMKGLDGIQGPIYVGTGCVFRRQALYGFDAPKAEKERTSLRSCSCWPKWCCCGCCTSRKKNKKVKLKQEKKKKKSKHSDATVPIFNLEDIEEGVE</sequence>
<keyword evidence="3" id="KW-0808">Transferase</keyword>
<dbReference type="EMBL" id="JAHRHJ020000009">
    <property type="protein sequence ID" value="KAH9303002.1"/>
    <property type="molecule type" value="Genomic_DNA"/>
</dbReference>
<evidence type="ECO:0000256" key="6">
    <source>
        <dbReference type="ARBA" id="ARBA00023136"/>
    </source>
</evidence>
<evidence type="ECO:0008006" key="10">
    <source>
        <dbReference type="Google" id="ProtNLM"/>
    </source>
</evidence>
<dbReference type="GO" id="GO:0012505">
    <property type="term" value="C:endomembrane system"/>
    <property type="evidence" value="ECO:0007669"/>
    <property type="project" value="UniProtKB-SubCell"/>
</dbReference>
<keyword evidence="6" id="KW-0472">Membrane</keyword>
<organism evidence="8 9">
    <name type="scientific">Taxus chinensis</name>
    <name type="common">Chinese yew</name>
    <name type="synonym">Taxus wallichiana var. chinensis</name>
    <dbReference type="NCBI Taxonomy" id="29808"/>
    <lineage>
        <taxon>Eukaryota</taxon>
        <taxon>Viridiplantae</taxon>
        <taxon>Streptophyta</taxon>
        <taxon>Embryophyta</taxon>
        <taxon>Tracheophyta</taxon>
        <taxon>Spermatophyta</taxon>
        <taxon>Pinopsida</taxon>
        <taxon>Pinidae</taxon>
        <taxon>Conifers II</taxon>
        <taxon>Cupressales</taxon>
        <taxon>Taxaceae</taxon>
        <taxon>Taxus</taxon>
    </lineage>
</organism>
<dbReference type="AlphaFoldDB" id="A0AA38CNC1"/>
<dbReference type="GO" id="GO:0016760">
    <property type="term" value="F:cellulose synthase (UDP-forming) activity"/>
    <property type="evidence" value="ECO:0007669"/>
    <property type="project" value="InterPro"/>
</dbReference>
<dbReference type="GO" id="GO:0071555">
    <property type="term" value="P:cell wall organization"/>
    <property type="evidence" value="ECO:0007669"/>
    <property type="project" value="UniProtKB-KW"/>
</dbReference>
<evidence type="ECO:0000256" key="3">
    <source>
        <dbReference type="ARBA" id="ARBA00022679"/>
    </source>
</evidence>
<keyword evidence="2" id="KW-0328">Glycosyltransferase</keyword>
<keyword evidence="9" id="KW-1185">Reference proteome</keyword>
<comment type="caution">
    <text evidence="8">The sequence shown here is derived from an EMBL/GenBank/DDBJ whole genome shotgun (WGS) entry which is preliminary data.</text>
</comment>
<keyword evidence="4" id="KW-0812">Transmembrane</keyword>
<evidence type="ECO:0000256" key="1">
    <source>
        <dbReference type="ARBA" id="ARBA00004308"/>
    </source>
</evidence>
<evidence type="ECO:0000313" key="8">
    <source>
        <dbReference type="EMBL" id="KAH9303002.1"/>
    </source>
</evidence>
<gene>
    <name evidence="8" type="ORF">KI387_014585</name>
</gene>
<evidence type="ECO:0000256" key="5">
    <source>
        <dbReference type="ARBA" id="ARBA00022989"/>
    </source>
</evidence>
<keyword evidence="7" id="KW-0961">Cell wall biogenesis/degradation</keyword>
<dbReference type="Pfam" id="PF03552">
    <property type="entry name" value="Cellulose_synt"/>
    <property type="match status" value="1"/>
</dbReference>